<organism evidence="2 3">
    <name type="scientific">Mycobacterium paraffinicum</name>
    <dbReference type="NCBI Taxonomy" id="53378"/>
    <lineage>
        <taxon>Bacteria</taxon>
        <taxon>Bacillati</taxon>
        <taxon>Actinomycetota</taxon>
        <taxon>Actinomycetes</taxon>
        <taxon>Mycobacteriales</taxon>
        <taxon>Mycobacteriaceae</taxon>
        <taxon>Mycobacterium</taxon>
    </lineage>
</organism>
<name>A0ABP8F7B9_9MYCO</name>
<evidence type="ECO:0008006" key="4">
    <source>
        <dbReference type="Google" id="ProtNLM"/>
    </source>
</evidence>
<evidence type="ECO:0000313" key="2">
    <source>
        <dbReference type="EMBL" id="GAA4296771.1"/>
    </source>
</evidence>
<sequence length="212" mass="23321">MTELGDALLRHHEMDSQSHADVSVVVLEGNDPLAYPVLVRWLFEAGEGLLIDPYLKLEYLDTLVERTRLTRVLVSAKPGNKGVVASMQTYLASNTLRRRNIEVRMSAEAHDRCLLAENGALSTLGTSLNSIARTTTVMTPISSPALETLRRDCERLWREADLVGPPRRDDDDDSDGEPVEPAKKASPPAAKKKAPAKKAAKKTAKRAPSKRN</sequence>
<dbReference type="Proteomes" id="UP001501417">
    <property type="component" value="Unassembled WGS sequence"/>
</dbReference>
<proteinExistence type="predicted"/>
<comment type="caution">
    <text evidence="2">The sequence shown here is derived from an EMBL/GenBank/DDBJ whole genome shotgun (WGS) entry which is preliminary data.</text>
</comment>
<dbReference type="EMBL" id="BAABGF010000054">
    <property type="protein sequence ID" value="GAA4296771.1"/>
    <property type="molecule type" value="Genomic_DNA"/>
</dbReference>
<protein>
    <recommendedName>
        <fullName evidence="4">Phospholipase D-like domain-containing protein</fullName>
    </recommendedName>
</protein>
<feature type="region of interest" description="Disordered" evidence="1">
    <location>
        <begin position="160"/>
        <end position="212"/>
    </location>
</feature>
<reference evidence="3" key="1">
    <citation type="journal article" date="2019" name="Int. J. Syst. Evol. Microbiol.">
        <title>The Global Catalogue of Microorganisms (GCM) 10K type strain sequencing project: providing services to taxonomists for standard genome sequencing and annotation.</title>
        <authorList>
            <consortium name="The Broad Institute Genomics Platform"/>
            <consortium name="The Broad Institute Genome Sequencing Center for Infectious Disease"/>
            <person name="Wu L."/>
            <person name="Ma J."/>
        </authorList>
    </citation>
    <scope>NUCLEOTIDE SEQUENCE [LARGE SCALE GENOMIC DNA]</scope>
    <source>
        <strain evidence="3">JCM 17782</strain>
    </source>
</reference>
<feature type="compositionally biased region" description="Basic residues" evidence="1">
    <location>
        <begin position="190"/>
        <end position="212"/>
    </location>
</feature>
<evidence type="ECO:0000313" key="3">
    <source>
        <dbReference type="Proteomes" id="UP001501417"/>
    </source>
</evidence>
<feature type="compositionally biased region" description="Basic and acidic residues" evidence="1">
    <location>
        <begin position="160"/>
        <end position="169"/>
    </location>
</feature>
<accession>A0ABP8F7B9</accession>
<keyword evidence="3" id="KW-1185">Reference proteome</keyword>
<dbReference type="RefSeq" id="WP_264047588.1">
    <property type="nucleotide sequence ID" value="NZ_BAABGF010000054.1"/>
</dbReference>
<gene>
    <name evidence="2" type="ORF">GCM10023161_48280</name>
</gene>
<evidence type="ECO:0000256" key="1">
    <source>
        <dbReference type="SAM" id="MobiDB-lite"/>
    </source>
</evidence>